<dbReference type="RefSeq" id="WP_160843015.1">
    <property type="nucleotide sequence ID" value="NZ_WVHT01000001.1"/>
</dbReference>
<gene>
    <name evidence="2" type="ORF">GS399_02630</name>
</gene>
<evidence type="ECO:0000313" key="2">
    <source>
        <dbReference type="EMBL" id="MXV49851.1"/>
    </source>
</evidence>
<sequence>MAKKCTYLLLLIFCTITVSAQVDTSKIKDLKLYPRKNLLRVRKPVIQLEPVTIPVSDLELKINYWKTWITLGANLNQATFSDNWSGGGVNSVAVGTSFNYKTDYTKGDKNFTSELILLYGKLKNKDQLQKKTNDRIFWDNKVALKLSKSWYFFGSLSFESQFDDGFNYTRDSQGNEVASRISKFMAPGYLTESVGFEFKPVKYFNLRIGTGTARQTFVLDTTLYHNNEGKNYGVPIGNTFKNELAFQLVANLDKDIFENVNLKSRYMMFIPYKDPLKIDHRLDVTLTAKVNRFMNVTLTGIGLYDDDASTRIQASEALALGLVYKIPK</sequence>
<accession>A0A7K1Y612</accession>
<dbReference type="Proteomes" id="UP000466586">
    <property type="component" value="Unassembled WGS sequence"/>
</dbReference>
<reference evidence="2 3" key="1">
    <citation type="submission" date="2019-11" db="EMBL/GenBank/DDBJ databases">
        <title>Pedobacter sp. HMF7647 Genome sequencing and assembly.</title>
        <authorList>
            <person name="Kang H."/>
            <person name="Kim H."/>
            <person name="Joh K."/>
        </authorList>
    </citation>
    <scope>NUCLEOTIDE SEQUENCE [LARGE SCALE GENOMIC DNA]</scope>
    <source>
        <strain evidence="2 3">HMF7647</strain>
    </source>
</reference>
<dbReference type="AlphaFoldDB" id="A0A7K1Y612"/>
<feature type="chain" id="PRO_5029659407" evidence="1">
    <location>
        <begin position="21"/>
        <end position="328"/>
    </location>
</feature>
<protein>
    <submittedName>
        <fullName evidence="2">DUF3078 domain-containing protein</fullName>
    </submittedName>
</protein>
<dbReference type="EMBL" id="WVHT01000001">
    <property type="protein sequence ID" value="MXV49851.1"/>
    <property type="molecule type" value="Genomic_DNA"/>
</dbReference>
<dbReference type="InterPro" id="IPR021428">
    <property type="entry name" value="DUF3078"/>
</dbReference>
<comment type="caution">
    <text evidence="2">The sequence shown here is derived from an EMBL/GenBank/DDBJ whole genome shotgun (WGS) entry which is preliminary data.</text>
</comment>
<evidence type="ECO:0000256" key="1">
    <source>
        <dbReference type="SAM" id="SignalP"/>
    </source>
</evidence>
<name>A0A7K1Y612_9SPHI</name>
<keyword evidence="3" id="KW-1185">Reference proteome</keyword>
<feature type="signal peptide" evidence="1">
    <location>
        <begin position="1"/>
        <end position="20"/>
    </location>
</feature>
<keyword evidence="1" id="KW-0732">Signal</keyword>
<evidence type="ECO:0000313" key="3">
    <source>
        <dbReference type="Proteomes" id="UP000466586"/>
    </source>
</evidence>
<proteinExistence type="predicted"/>
<organism evidence="2 3">
    <name type="scientific">Hufsiella arboris</name>
    <dbReference type="NCBI Taxonomy" id="2695275"/>
    <lineage>
        <taxon>Bacteria</taxon>
        <taxon>Pseudomonadati</taxon>
        <taxon>Bacteroidota</taxon>
        <taxon>Sphingobacteriia</taxon>
        <taxon>Sphingobacteriales</taxon>
        <taxon>Sphingobacteriaceae</taxon>
        <taxon>Hufsiella</taxon>
    </lineage>
</organism>
<dbReference type="Pfam" id="PF11276">
    <property type="entry name" value="DUF3078"/>
    <property type="match status" value="1"/>
</dbReference>